<keyword evidence="2" id="KW-1185">Reference proteome</keyword>
<accession>A0ACC0UCT4</accession>
<feature type="non-terminal residue" evidence="1">
    <location>
        <position position="1"/>
    </location>
</feature>
<proteinExistence type="predicted"/>
<reference evidence="1" key="1">
    <citation type="submission" date="2021-03" db="EMBL/GenBank/DDBJ databases">
        <title>Evolutionary priming and transition to the ectomycorrhizal habit in an iconic lineage of mushroom-forming fungi: is preadaptation a requirement?</title>
        <authorList>
            <consortium name="DOE Joint Genome Institute"/>
            <person name="Looney B.P."/>
            <person name="Miyauchi S."/>
            <person name="Morin E."/>
            <person name="Drula E."/>
            <person name="Courty P.E."/>
            <person name="Chicoki N."/>
            <person name="Fauchery L."/>
            <person name="Kohler A."/>
            <person name="Kuo A."/>
            <person name="LaButti K."/>
            <person name="Pangilinan J."/>
            <person name="Lipzen A."/>
            <person name="Riley R."/>
            <person name="Andreopoulos W."/>
            <person name="He G."/>
            <person name="Johnson J."/>
            <person name="Barry K.W."/>
            <person name="Grigoriev I.V."/>
            <person name="Nagy L."/>
            <person name="Hibbett D."/>
            <person name="Henrissat B."/>
            <person name="Matheny P.B."/>
            <person name="Labbe J."/>
            <person name="Martin A.F."/>
        </authorList>
    </citation>
    <scope>NUCLEOTIDE SEQUENCE</scope>
    <source>
        <strain evidence="1">BPL698</strain>
    </source>
</reference>
<comment type="caution">
    <text evidence="1">The sequence shown here is derived from an EMBL/GenBank/DDBJ whole genome shotgun (WGS) entry which is preliminary data.</text>
</comment>
<evidence type="ECO:0000313" key="2">
    <source>
        <dbReference type="Proteomes" id="UP001207468"/>
    </source>
</evidence>
<protein>
    <submittedName>
        <fullName evidence="1">Uncharacterized protein</fullName>
    </submittedName>
</protein>
<dbReference type="EMBL" id="JAGFNK010000076">
    <property type="protein sequence ID" value="KAI9508917.1"/>
    <property type="molecule type" value="Genomic_DNA"/>
</dbReference>
<evidence type="ECO:0000313" key="1">
    <source>
        <dbReference type="EMBL" id="KAI9508917.1"/>
    </source>
</evidence>
<dbReference type="Proteomes" id="UP001207468">
    <property type="component" value="Unassembled WGS sequence"/>
</dbReference>
<name>A0ACC0UCT4_9AGAM</name>
<gene>
    <name evidence="1" type="ORF">F5148DRAFT_979083</name>
</gene>
<organism evidence="1 2">
    <name type="scientific">Russula earlei</name>
    <dbReference type="NCBI Taxonomy" id="71964"/>
    <lineage>
        <taxon>Eukaryota</taxon>
        <taxon>Fungi</taxon>
        <taxon>Dikarya</taxon>
        <taxon>Basidiomycota</taxon>
        <taxon>Agaricomycotina</taxon>
        <taxon>Agaricomycetes</taxon>
        <taxon>Russulales</taxon>
        <taxon>Russulaceae</taxon>
        <taxon>Russula</taxon>
    </lineage>
</organism>
<sequence>ESRPLLRSSETSLKNPPLYGQMEPARSVSLLPSQDEGSLWPVPMRQFATLGWQEFLLPDGTRYFSNSTLHIVTDVDLRNSERLDSITTHFDGRDSDVLPPQEWELWLRDASARTTPYIPLKAWVHHGTRTVLFERPSTDPGEILNKVVDKTDMEYEYWSFMVSHPAHVPLSSECISEAIDVLTWSYTDRLLPAPHPSLPPFSHEECQELLKLLRSFNHVPAQAVSVVRNRVVSKVLVRVAAWRRGRLVGVVRDNYGPSTRAPLLRTAGDFVISCLCLGLPYLFLERSHHQRFDTEGGVRSTAGPMLVVGALACLIAAIILSASVTFITLPGIDDISRVAGFLAILLSASSLISAVIALFRYKSDIENPIAYPRGEGLVFLSRRSVLLSLPLVFLLYAIAAFIAGIALYAFRGLTTTVGGRHFEDFTQWAVIGTVGGLACILLTSQSLIH</sequence>